<keyword evidence="2" id="KW-1185">Reference proteome</keyword>
<sequence length="478" mass="53962">MPDLKITVNWNNTGKMPRDERSPVCQWMRPDDHTLVCLLDRLPEELATYNEEHPDKSGIILSQPPHQQRFSFGNAYLPDKKKFEFKLRHLYTENPPDGEWPLWQRPDSTSPQPEEVAAAQIDPESRVLKSSGLAKAVNQGIRQQLGGDTKHPTAAYLDFVPNSAELGLELNDPAYYFAIYAEAKECSSNTEQILRQVWTPGVKFGPPDKKPDTLPPTFSGPIFDPLKPLKQPSPPDDGKAVVNIPVDVPGNGSKIIPVDKPTDPTDSDKGHIPQNMLPIKSFQLDVFAAYKGLHPRIPPGVYDPDDYIPTNSKYLIDIVFSIRKGANRNRNDQQLREIRVRIPTVPDSHELTKTDALLAPDWAGSVRMLGNQRFIPFLNRSDTYLDVRLVPRSAQVDPVISLDDNRTAEVSFKLTDVAVPATQVTKGFTFKNVRKNLDFGFARIDMWETYQLDKQGLMVKSVIDVTKKYFVIKKEVDE</sequence>
<proteinExistence type="predicted"/>
<organism evidence="1 2">
    <name type="scientific">Curvularia kusanoi</name>
    <name type="common">Cochliobolus kusanoi</name>
    <dbReference type="NCBI Taxonomy" id="90978"/>
    <lineage>
        <taxon>Eukaryota</taxon>
        <taxon>Fungi</taxon>
        <taxon>Dikarya</taxon>
        <taxon>Ascomycota</taxon>
        <taxon>Pezizomycotina</taxon>
        <taxon>Dothideomycetes</taxon>
        <taxon>Pleosporomycetidae</taxon>
        <taxon>Pleosporales</taxon>
        <taxon>Pleosporineae</taxon>
        <taxon>Pleosporaceae</taxon>
        <taxon>Curvularia</taxon>
    </lineage>
</organism>
<name>A0A9P4T3X9_CURKU</name>
<dbReference type="OrthoDB" id="3029913at2759"/>
<evidence type="ECO:0000313" key="2">
    <source>
        <dbReference type="Proteomes" id="UP000801428"/>
    </source>
</evidence>
<gene>
    <name evidence="1" type="ORF">E8E13_000446</name>
</gene>
<protein>
    <submittedName>
        <fullName evidence="1">Uncharacterized protein</fullName>
    </submittedName>
</protein>
<dbReference type="AlphaFoldDB" id="A0A9P4T3X9"/>
<accession>A0A9P4T3X9</accession>
<evidence type="ECO:0000313" key="1">
    <source>
        <dbReference type="EMBL" id="KAF2994240.1"/>
    </source>
</evidence>
<comment type="caution">
    <text evidence="1">The sequence shown here is derived from an EMBL/GenBank/DDBJ whole genome shotgun (WGS) entry which is preliminary data.</text>
</comment>
<dbReference type="EMBL" id="SWKU01000042">
    <property type="protein sequence ID" value="KAF2994240.1"/>
    <property type="molecule type" value="Genomic_DNA"/>
</dbReference>
<reference evidence="1" key="1">
    <citation type="submission" date="2019-04" db="EMBL/GenBank/DDBJ databases">
        <title>Sequencing of skin fungus with MAO and IRED activity.</title>
        <authorList>
            <person name="Marsaioli A.J."/>
            <person name="Bonatto J.M.C."/>
            <person name="Reis Junior O."/>
        </authorList>
    </citation>
    <scope>NUCLEOTIDE SEQUENCE</scope>
    <source>
        <strain evidence="1">30M1</strain>
    </source>
</reference>
<dbReference type="Proteomes" id="UP000801428">
    <property type="component" value="Unassembled WGS sequence"/>
</dbReference>